<evidence type="ECO:0000259" key="1">
    <source>
        <dbReference type="Pfam" id="PF00931"/>
    </source>
</evidence>
<evidence type="ECO:0000313" key="2">
    <source>
        <dbReference type="EMBL" id="KIN09051.1"/>
    </source>
</evidence>
<evidence type="ECO:0000313" key="3">
    <source>
        <dbReference type="Proteomes" id="UP000054321"/>
    </source>
</evidence>
<keyword evidence="3" id="KW-1185">Reference proteome</keyword>
<reference evidence="3" key="2">
    <citation type="submission" date="2015-01" db="EMBL/GenBank/DDBJ databases">
        <title>Evolutionary Origins and Diversification of the Mycorrhizal Mutualists.</title>
        <authorList>
            <consortium name="DOE Joint Genome Institute"/>
            <consortium name="Mycorrhizal Genomics Consortium"/>
            <person name="Kohler A."/>
            <person name="Kuo A."/>
            <person name="Nagy L.G."/>
            <person name="Floudas D."/>
            <person name="Copeland A."/>
            <person name="Barry K.W."/>
            <person name="Cichocki N."/>
            <person name="Veneault-Fourrey C."/>
            <person name="LaButti K."/>
            <person name="Lindquist E.A."/>
            <person name="Lipzen A."/>
            <person name="Lundell T."/>
            <person name="Morin E."/>
            <person name="Murat C."/>
            <person name="Riley R."/>
            <person name="Ohm R."/>
            <person name="Sun H."/>
            <person name="Tunlid A."/>
            <person name="Henrissat B."/>
            <person name="Grigoriev I.V."/>
            <person name="Hibbett D.S."/>
            <person name="Martin F."/>
        </authorList>
    </citation>
    <scope>NUCLEOTIDE SEQUENCE [LARGE SCALE GENOMIC DNA]</scope>
    <source>
        <strain evidence="3">Zn</strain>
    </source>
</reference>
<dbReference type="SUPFAM" id="SSF48452">
    <property type="entry name" value="TPR-like"/>
    <property type="match status" value="1"/>
</dbReference>
<dbReference type="InterPro" id="IPR027417">
    <property type="entry name" value="P-loop_NTPase"/>
</dbReference>
<dbReference type="HOGENOM" id="CLU_000288_125_8_1"/>
<dbReference type="Gene3D" id="1.25.40.10">
    <property type="entry name" value="Tetratricopeptide repeat domain"/>
    <property type="match status" value="1"/>
</dbReference>
<dbReference type="PANTHER" id="PTHR46082">
    <property type="entry name" value="ATP/GTP-BINDING PROTEIN-RELATED"/>
    <property type="match status" value="1"/>
</dbReference>
<protein>
    <recommendedName>
        <fullName evidence="1">NB-ARC domain-containing protein</fullName>
    </recommendedName>
</protein>
<dbReference type="Gene3D" id="3.40.50.300">
    <property type="entry name" value="P-loop containing nucleotide triphosphate hydrolases"/>
    <property type="match status" value="1"/>
</dbReference>
<organism evidence="2 3">
    <name type="scientific">Oidiodendron maius (strain Zn)</name>
    <dbReference type="NCBI Taxonomy" id="913774"/>
    <lineage>
        <taxon>Eukaryota</taxon>
        <taxon>Fungi</taxon>
        <taxon>Dikarya</taxon>
        <taxon>Ascomycota</taxon>
        <taxon>Pezizomycotina</taxon>
        <taxon>Leotiomycetes</taxon>
        <taxon>Leotiomycetes incertae sedis</taxon>
        <taxon>Myxotrichaceae</taxon>
        <taxon>Oidiodendron</taxon>
    </lineage>
</organism>
<proteinExistence type="predicted"/>
<dbReference type="GO" id="GO:0043531">
    <property type="term" value="F:ADP binding"/>
    <property type="evidence" value="ECO:0007669"/>
    <property type="project" value="InterPro"/>
</dbReference>
<dbReference type="Pfam" id="PF00931">
    <property type="entry name" value="NB-ARC"/>
    <property type="match status" value="1"/>
</dbReference>
<dbReference type="EMBL" id="KN832870">
    <property type="protein sequence ID" value="KIN09051.1"/>
    <property type="molecule type" value="Genomic_DNA"/>
</dbReference>
<dbReference type="SUPFAM" id="SSF52540">
    <property type="entry name" value="P-loop containing nucleoside triphosphate hydrolases"/>
    <property type="match status" value="1"/>
</dbReference>
<feature type="domain" description="NB-ARC" evidence="1">
    <location>
        <begin position="39"/>
        <end position="203"/>
    </location>
</feature>
<dbReference type="Proteomes" id="UP000054321">
    <property type="component" value="Unassembled WGS sequence"/>
</dbReference>
<gene>
    <name evidence="2" type="ORF">OIDMADRAFT_153626</name>
</gene>
<accession>A0A0C3HLE4</accession>
<dbReference type="InterPro" id="IPR053137">
    <property type="entry name" value="NLR-like"/>
</dbReference>
<name>A0A0C3HLE4_OIDMZ</name>
<dbReference type="OrthoDB" id="20872at2759"/>
<dbReference type="InParanoid" id="A0A0C3HLE4"/>
<dbReference type="AlphaFoldDB" id="A0A0C3HLE4"/>
<dbReference type="PANTHER" id="PTHR46082:SF6">
    <property type="entry name" value="AAA+ ATPASE DOMAIN-CONTAINING PROTEIN-RELATED"/>
    <property type="match status" value="1"/>
</dbReference>
<dbReference type="InterPro" id="IPR002182">
    <property type="entry name" value="NB-ARC"/>
</dbReference>
<sequence>MISYSLLPSLTNTLDAIFRPCYSLPFRKNRQFVGRVTILEALEKKFFTEQSETVALVGLGGIGKTQVALQFAYSVKASKHEYSIFWVAALSEASFEKAYAELAHKLGVKKSKEDEQIKDLVHDHLCSERAGKWLLIVDNADDMEVLIGSNGKHGIYRYLPKSESGRVVFTTRSREVAVAVAGSDIIDLQEMTQEEAAAFVEISLTRKELLQDEATTVELLQELTYLPLAIAQAAAYLNQNQISVRKYLALLRGTEQSKVSLLSRGFHDRTRYEGSQNAVATTWLVSFAQIQRSDKAAASILGFVSCIEPKAIPRSILPEVESEEEMEHAIGTLRGYAFMAQRGDEMFDMHSLVHIATWLWLESEGLIEQTTIDAIRHIEKTFPPRDRTRRENWRGYVPHGLRILNRIRKRTLADEDYSRLASEHELASAYLDDRRIKEAITIFDHVVAVQKRTLVKEDHDRLTSEHELARAYLDDRRIKEAIEIFEHVVAVQKRTLVDEDHDRLASEHELASAYLKDGRIKEAIEIFEHVVAIRKRTLVDEDHSRLASEHELARAYLDSEMVEEAIQLLEHVVAVEEDLFEKDDPDRLVSLDLLMDAYTRLESGSGHD</sequence>
<dbReference type="STRING" id="913774.A0A0C3HLE4"/>
<dbReference type="Pfam" id="PF13424">
    <property type="entry name" value="TPR_12"/>
    <property type="match status" value="2"/>
</dbReference>
<dbReference type="InterPro" id="IPR011990">
    <property type="entry name" value="TPR-like_helical_dom_sf"/>
</dbReference>
<reference evidence="2 3" key="1">
    <citation type="submission" date="2014-04" db="EMBL/GenBank/DDBJ databases">
        <authorList>
            <consortium name="DOE Joint Genome Institute"/>
            <person name="Kuo A."/>
            <person name="Martino E."/>
            <person name="Perotto S."/>
            <person name="Kohler A."/>
            <person name="Nagy L.G."/>
            <person name="Floudas D."/>
            <person name="Copeland A."/>
            <person name="Barry K.W."/>
            <person name="Cichocki N."/>
            <person name="Veneault-Fourrey C."/>
            <person name="LaButti K."/>
            <person name="Lindquist E.A."/>
            <person name="Lipzen A."/>
            <person name="Lundell T."/>
            <person name="Morin E."/>
            <person name="Murat C."/>
            <person name="Sun H."/>
            <person name="Tunlid A."/>
            <person name="Henrissat B."/>
            <person name="Grigoriev I.V."/>
            <person name="Hibbett D.S."/>
            <person name="Martin F."/>
            <person name="Nordberg H.P."/>
            <person name="Cantor M.N."/>
            <person name="Hua S.X."/>
        </authorList>
    </citation>
    <scope>NUCLEOTIDE SEQUENCE [LARGE SCALE GENOMIC DNA]</scope>
    <source>
        <strain evidence="2 3">Zn</strain>
    </source>
</reference>